<keyword evidence="5" id="KW-0256">Endoplasmic reticulum</keyword>
<comment type="catalytic activity">
    <reaction evidence="11">
        <text>[protein]-C-terminal S-[(2E,6E)-farnesyl]-L-cysteine methyl ester + H2O = [protein]-C-terminal S-[(2E,6E)-farnesyl]-L-cysteine + methanol + H(+)</text>
        <dbReference type="Rhea" id="RHEA:48520"/>
        <dbReference type="Rhea" id="RHEA-COMP:12125"/>
        <dbReference type="Rhea" id="RHEA-COMP:12126"/>
        <dbReference type="ChEBI" id="CHEBI:15377"/>
        <dbReference type="ChEBI" id="CHEBI:15378"/>
        <dbReference type="ChEBI" id="CHEBI:17790"/>
        <dbReference type="ChEBI" id="CHEBI:90510"/>
        <dbReference type="ChEBI" id="CHEBI:90511"/>
        <dbReference type="EC" id="3.1.1.n2"/>
    </reaction>
</comment>
<dbReference type="Pfam" id="PF20434">
    <property type="entry name" value="BD-FAE"/>
    <property type="match status" value="1"/>
</dbReference>
<dbReference type="OrthoDB" id="6495301at2759"/>
<dbReference type="Gene3D" id="3.40.50.1820">
    <property type="entry name" value="alpha/beta hydrolase"/>
    <property type="match status" value="1"/>
</dbReference>
<dbReference type="PANTHER" id="PTHR48081">
    <property type="entry name" value="AB HYDROLASE SUPERFAMILY PROTEIN C4A8.06C"/>
    <property type="match status" value="1"/>
</dbReference>
<name>A0A2G5F5Z7_AQUCA</name>
<dbReference type="STRING" id="218851.A0A2G5F5Z7"/>
<evidence type="ECO:0000256" key="3">
    <source>
        <dbReference type="ARBA" id="ARBA00022692"/>
    </source>
</evidence>
<evidence type="ECO:0000256" key="12">
    <source>
        <dbReference type="SAM" id="MobiDB-lite"/>
    </source>
</evidence>
<protein>
    <recommendedName>
        <fullName evidence="10">protein-S-isoprenylcysteine alpha-carbonyl methylesterase</fullName>
        <ecNumber evidence="10">3.1.1.n2</ecNumber>
    </recommendedName>
</protein>
<dbReference type="EC" id="3.1.1.n2" evidence="10"/>
<keyword evidence="8 13" id="KW-0472">Membrane</keyword>
<keyword evidence="7" id="KW-0333">Golgi apparatus</keyword>
<keyword evidence="6 13" id="KW-1133">Transmembrane helix</keyword>
<dbReference type="Proteomes" id="UP000230069">
    <property type="component" value="Unassembled WGS sequence"/>
</dbReference>
<reference evidence="15 16" key="1">
    <citation type="submission" date="2017-09" db="EMBL/GenBank/DDBJ databases">
        <title>WGS assembly of Aquilegia coerulea Goldsmith.</title>
        <authorList>
            <person name="Hodges S."/>
            <person name="Kramer E."/>
            <person name="Nordborg M."/>
            <person name="Tomkins J."/>
            <person name="Borevitz J."/>
            <person name="Derieg N."/>
            <person name="Yan J."/>
            <person name="Mihaltcheva S."/>
            <person name="Hayes R.D."/>
            <person name="Rokhsar D."/>
        </authorList>
    </citation>
    <scope>NUCLEOTIDE SEQUENCE [LARGE SCALE GENOMIC DNA]</scope>
    <source>
        <strain evidence="16">cv. Goldsmith</strain>
    </source>
</reference>
<dbReference type="InParanoid" id="A0A2G5F5Z7"/>
<keyword evidence="16" id="KW-1185">Reference proteome</keyword>
<comment type="similarity">
    <text evidence="9">Belongs to the AB hydrolase superfamily. Isoprenylcysteine methylesterase family.</text>
</comment>
<comment type="subcellular location">
    <subcellularLocation>
        <location evidence="1">Endoplasmic reticulum membrane</location>
    </subcellularLocation>
    <subcellularLocation>
        <location evidence="2">Golgi apparatus membrane</location>
        <topology evidence="2">Multi-pass membrane protein</topology>
    </subcellularLocation>
</comment>
<evidence type="ECO:0000256" key="7">
    <source>
        <dbReference type="ARBA" id="ARBA00023034"/>
    </source>
</evidence>
<evidence type="ECO:0000256" key="1">
    <source>
        <dbReference type="ARBA" id="ARBA00004586"/>
    </source>
</evidence>
<evidence type="ECO:0000256" key="5">
    <source>
        <dbReference type="ARBA" id="ARBA00022824"/>
    </source>
</evidence>
<evidence type="ECO:0000256" key="2">
    <source>
        <dbReference type="ARBA" id="ARBA00004653"/>
    </source>
</evidence>
<dbReference type="InterPro" id="IPR029058">
    <property type="entry name" value="AB_hydrolase_fold"/>
</dbReference>
<dbReference type="PANTHER" id="PTHR48081:SF33">
    <property type="entry name" value="KYNURENINE FORMAMIDASE"/>
    <property type="match status" value="1"/>
</dbReference>
<dbReference type="GO" id="GO:0005789">
    <property type="term" value="C:endoplasmic reticulum membrane"/>
    <property type="evidence" value="ECO:0007669"/>
    <property type="project" value="UniProtKB-SubCell"/>
</dbReference>
<evidence type="ECO:0000256" key="4">
    <source>
        <dbReference type="ARBA" id="ARBA00022801"/>
    </source>
</evidence>
<dbReference type="GO" id="GO:0000139">
    <property type="term" value="C:Golgi membrane"/>
    <property type="evidence" value="ECO:0007669"/>
    <property type="project" value="UniProtKB-SubCell"/>
</dbReference>
<dbReference type="FunFam" id="3.40.50.1820:FF:000084">
    <property type="entry name" value="Isoprenylcysteine alpha-carbonyl methylesterase ICME"/>
    <property type="match status" value="1"/>
</dbReference>
<feature type="compositionally biased region" description="Low complexity" evidence="12">
    <location>
        <begin position="112"/>
        <end position="124"/>
    </location>
</feature>
<dbReference type="InterPro" id="IPR049492">
    <property type="entry name" value="BD-FAE-like_dom"/>
</dbReference>
<evidence type="ECO:0000256" key="9">
    <source>
        <dbReference type="ARBA" id="ARBA00038028"/>
    </source>
</evidence>
<evidence type="ECO:0000256" key="11">
    <source>
        <dbReference type="ARBA" id="ARBA00049507"/>
    </source>
</evidence>
<proteinExistence type="inferred from homology"/>
<keyword evidence="4" id="KW-0378">Hydrolase</keyword>
<evidence type="ECO:0000313" key="15">
    <source>
        <dbReference type="EMBL" id="PIA63445.1"/>
    </source>
</evidence>
<gene>
    <name evidence="15" type="ORF">AQUCO_00201054v1</name>
</gene>
<evidence type="ECO:0000313" key="16">
    <source>
        <dbReference type="Proteomes" id="UP000230069"/>
    </source>
</evidence>
<dbReference type="AlphaFoldDB" id="A0A2G5F5Z7"/>
<dbReference type="EMBL" id="KZ305019">
    <property type="protein sequence ID" value="PIA63445.1"/>
    <property type="molecule type" value="Genomic_DNA"/>
</dbReference>
<evidence type="ECO:0000259" key="14">
    <source>
        <dbReference type="Pfam" id="PF20434"/>
    </source>
</evidence>
<accession>A0A2G5F5Z7</accession>
<feature type="domain" description="BD-FAE-like" evidence="14">
    <location>
        <begin position="208"/>
        <end position="417"/>
    </location>
</feature>
<feature type="transmembrane region" description="Helical" evidence="13">
    <location>
        <begin position="167"/>
        <end position="189"/>
    </location>
</feature>
<feature type="region of interest" description="Disordered" evidence="12">
    <location>
        <begin position="50"/>
        <end position="124"/>
    </location>
</feature>
<feature type="compositionally biased region" description="Basic and acidic residues" evidence="12">
    <location>
        <begin position="57"/>
        <end position="66"/>
    </location>
</feature>
<evidence type="ECO:0000256" key="13">
    <source>
        <dbReference type="SAM" id="Phobius"/>
    </source>
</evidence>
<organism evidence="15 16">
    <name type="scientific">Aquilegia coerulea</name>
    <name type="common">Rocky mountain columbine</name>
    <dbReference type="NCBI Taxonomy" id="218851"/>
    <lineage>
        <taxon>Eukaryota</taxon>
        <taxon>Viridiplantae</taxon>
        <taxon>Streptophyta</taxon>
        <taxon>Embryophyta</taxon>
        <taxon>Tracheophyta</taxon>
        <taxon>Spermatophyta</taxon>
        <taxon>Magnoliopsida</taxon>
        <taxon>Ranunculales</taxon>
        <taxon>Ranunculaceae</taxon>
        <taxon>Thalictroideae</taxon>
        <taxon>Aquilegia</taxon>
    </lineage>
</organism>
<evidence type="ECO:0000256" key="8">
    <source>
        <dbReference type="ARBA" id="ARBA00023136"/>
    </source>
</evidence>
<dbReference type="GO" id="GO:0016787">
    <property type="term" value="F:hydrolase activity"/>
    <property type="evidence" value="ECO:0007669"/>
    <property type="project" value="UniProtKB-KW"/>
</dbReference>
<sequence length="491" mass="55460">MIQVFSRRIHHTKQNQIINSQIFLKRTLIQSNNQYQFHILSVSKMQSQPFSSSSFSTKKDEIKPESKPTMASKRLEQEEEQQQQLTKPILSKDHSTSFSKNLKNQQRRRKVTNNGSSSGTSASRFLSRQQSFRRDVEHAAAETFLLTRLSFTLLRYLGVGYRWITKFIALTCYAMLLMPGFLQVAYYYFFSKQVHRSIVYGDQPRNRLDLYLPVNFDGPKPVVAFVTGGAWIIGYKAWGSLLGRRLAERDVIVACIDYRNFPQGTISDMVQDVSQGITYVCNNIADYGGDPNRIYLVGQSAGAHIASCVLVEQAIKESSKGDNISWSVSQIKAYFGISGGYNILNLVDHFHGRGLYRSIFLSIMEGTESLPRFSPEVLVQDPSTKTAVSLLPRIVLLHGTSDYSIPSEASETFADALQKVGARVELKLYKGKTHTDLFLQDPLRGGKDEVLEDILSIIQAGETIAKDWEAPPIKRLVPEFMLQLARKISPF</sequence>
<dbReference type="InterPro" id="IPR050300">
    <property type="entry name" value="GDXG_lipolytic_enzyme"/>
</dbReference>
<dbReference type="FunCoup" id="A0A2G5F5Z7">
    <property type="interactions" value="396"/>
</dbReference>
<dbReference type="SUPFAM" id="SSF53474">
    <property type="entry name" value="alpha/beta-Hydrolases"/>
    <property type="match status" value="1"/>
</dbReference>
<evidence type="ECO:0000256" key="6">
    <source>
        <dbReference type="ARBA" id="ARBA00022989"/>
    </source>
</evidence>
<evidence type="ECO:0000256" key="10">
    <source>
        <dbReference type="ARBA" id="ARBA00038928"/>
    </source>
</evidence>
<keyword evidence="3 13" id="KW-0812">Transmembrane</keyword>